<keyword evidence="6" id="KW-0326">Glycosidase</keyword>
<dbReference type="InterPro" id="IPR002037">
    <property type="entry name" value="Glyco_hydro_8"/>
</dbReference>
<dbReference type="GO" id="GO:0016787">
    <property type="term" value="F:hydrolase activity"/>
    <property type="evidence" value="ECO:0007669"/>
    <property type="project" value="UniProtKB-KW"/>
</dbReference>
<accession>A0ABS5QDL3</accession>
<dbReference type="InterPro" id="IPR012341">
    <property type="entry name" value="6hp_glycosidase-like_sf"/>
</dbReference>
<dbReference type="EC" id="3.2.1.4" evidence="3"/>
<evidence type="ECO:0000256" key="4">
    <source>
        <dbReference type="ARBA" id="ARBA00022801"/>
    </source>
</evidence>
<organism evidence="8 9">
    <name type="scientific">Roseococcus pinisoli</name>
    <dbReference type="NCBI Taxonomy" id="2835040"/>
    <lineage>
        <taxon>Bacteria</taxon>
        <taxon>Pseudomonadati</taxon>
        <taxon>Pseudomonadota</taxon>
        <taxon>Alphaproteobacteria</taxon>
        <taxon>Acetobacterales</taxon>
        <taxon>Roseomonadaceae</taxon>
        <taxon>Roseococcus</taxon>
    </lineage>
</organism>
<dbReference type="EMBL" id="JAHCDA010000002">
    <property type="protein sequence ID" value="MBS7811774.1"/>
    <property type="molecule type" value="Genomic_DNA"/>
</dbReference>
<keyword evidence="7" id="KW-0624">Polysaccharide degradation</keyword>
<evidence type="ECO:0000256" key="1">
    <source>
        <dbReference type="ARBA" id="ARBA00000966"/>
    </source>
</evidence>
<dbReference type="Pfam" id="PF01270">
    <property type="entry name" value="Glyco_hydro_8"/>
    <property type="match status" value="1"/>
</dbReference>
<evidence type="ECO:0000256" key="7">
    <source>
        <dbReference type="ARBA" id="ARBA00023326"/>
    </source>
</evidence>
<reference evidence="8 9" key="1">
    <citation type="submission" date="2021-05" db="EMBL/GenBank/DDBJ databases">
        <title>Roseococcus sp. XZZS9, whole genome shotgun sequencing project.</title>
        <authorList>
            <person name="Zhao G."/>
            <person name="Shen L."/>
        </authorList>
    </citation>
    <scope>NUCLEOTIDE SEQUENCE [LARGE SCALE GENOMIC DNA]</scope>
    <source>
        <strain evidence="8 9">XZZS9</strain>
    </source>
</reference>
<comment type="similarity">
    <text evidence="2">Belongs to the glycosyl hydrolase 8 (cellulase D) family.</text>
</comment>
<dbReference type="Proteomes" id="UP000766336">
    <property type="component" value="Unassembled WGS sequence"/>
</dbReference>
<evidence type="ECO:0000256" key="2">
    <source>
        <dbReference type="ARBA" id="ARBA00009209"/>
    </source>
</evidence>
<evidence type="ECO:0000313" key="9">
    <source>
        <dbReference type="Proteomes" id="UP000766336"/>
    </source>
</evidence>
<gene>
    <name evidence="8" type="ORF">KHU32_12565</name>
</gene>
<proteinExistence type="inferred from homology"/>
<comment type="catalytic activity">
    <reaction evidence="1">
        <text>Endohydrolysis of (1-&gt;4)-beta-D-glucosidic linkages in cellulose, lichenin and cereal beta-D-glucans.</text>
        <dbReference type="EC" id="3.2.1.4"/>
    </reaction>
</comment>
<evidence type="ECO:0000313" key="8">
    <source>
        <dbReference type="EMBL" id="MBS7811774.1"/>
    </source>
</evidence>
<keyword evidence="5" id="KW-0136">Cellulose degradation</keyword>
<keyword evidence="7" id="KW-0119">Carbohydrate metabolism</keyword>
<keyword evidence="9" id="KW-1185">Reference proteome</keyword>
<dbReference type="InterPro" id="IPR008928">
    <property type="entry name" value="6-hairpin_glycosidase_sf"/>
</dbReference>
<dbReference type="PRINTS" id="PR00735">
    <property type="entry name" value="GLHYDRLASE8"/>
</dbReference>
<evidence type="ECO:0000256" key="3">
    <source>
        <dbReference type="ARBA" id="ARBA00012601"/>
    </source>
</evidence>
<comment type="caution">
    <text evidence="8">The sequence shown here is derived from an EMBL/GenBank/DDBJ whole genome shotgun (WGS) entry which is preliminary data.</text>
</comment>
<name>A0ABS5QDL3_9PROT</name>
<keyword evidence="4 8" id="KW-0378">Hydrolase</keyword>
<sequence length="345" mass="37778">MLPLVASPASAANHRASRIEWDHFKIRFMSREGRVIDNMNGDISHSEGQGFAMLLAVRFDDRETFDRLLAWTRGNLSRPADSLYAWCFRPGEPGGRPGDRNTATDGDLMIAWALAEAADRWGQPVFRAMAVATARDILARMVVQVGDRQYLLPGSEGFLDHGTLINNPSYYIYPAFQALRSVVPSPLWGQLEATGLYLSRVARYGRHQLVADWVVLSRDGSGQPAMAPSRPGRFSYDACRVPLYLVWGGFGSEPMVEAAASFWHSTTFRQMPAWTDLRTGVVAPYAADPGIAAIAHLAAVGCGQRRPTRAPEAAVRPDAYYASVLRLLSRVAAADTQGGLVVAAR</sequence>
<evidence type="ECO:0000256" key="6">
    <source>
        <dbReference type="ARBA" id="ARBA00023295"/>
    </source>
</evidence>
<protein>
    <recommendedName>
        <fullName evidence="3">cellulase</fullName>
        <ecNumber evidence="3">3.2.1.4</ecNumber>
    </recommendedName>
</protein>
<dbReference type="SUPFAM" id="SSF48208">
    <property type="entry name" value="Six-hairpin glycosidases"/>
    <property type="match status" value="1"/>
</dbReference>
<dbReference type="Gene3D" id="1.50.10.10">
    <property type="match status" value="1"/>
</dbReference>
<evidence type="ECO:0000256" key="5">
    <source>
        <dbReference type="ARBA" id="ARBA00023001"/>
    </source>
</evidence>